<organism evidence="2 3">
    <name type="scientific">Xylanibacter ruminicola</name>
    <name type="common">Prevotella ruminicola</name>
    <dbReference type="NCBI Taxonomy" id="839"/>
    <lineage>
        <taxon>Bacteria</taxon>
        <taxon>Pseudomonadati</taxon>
        <taxon>Bacteroidota</taxon>
        <taxon>Bacteroidia</taxon>
        <taxon>Bacteroidales</taxon>
        <taxon>Prevotellaceae</taxon>
        <taxon>Xylanibacter</taxon>
    </lineage>
</organism>
<feature type="coiled-coil region" evidence="1">
    <location>
        <begin position="119"/>
        <end position="146"/>
    </location>
</feature>
<dbReference type="Proteomes" id="UP000184130">
    <property type="component" value="Unassembled WGS sequence"/>
</dbReference>
<accession>A0A1M6SGB3</accession>
<reference evidence="2 3" key="1">
    <citation type="submission" date="2016-11" db="EMBL/GenBank/DDBJ databases">
        <authorList>
            <person name="Jaros S."/>
            <person name="Januszkiewicz K."/>
            <person name="Wedrychowicz H."/>
        </authorList>
    </citation>
    <scope>NUCLEOTIDE SEQUENCE [LARGE SCALE GENOMIC DNA]</scope>
    <source>
        <strain evidence="2 3">KHT3</strain>
    </source>
</reference>
<dbReference type="AlphaFoldDB" id="A0A1M6SGB3"/>
<sequence length="157" mass="18329">MDAMDKTIRMAGDMIAENFDRFSEEIGNTALFTNEEVTLQRSEKSGMATFHLKKQVMMEDFIDELTKYLAVEVLCAYCQNEGQDYKAIAYSKPYQEEMYVIVMESNQHGLMDEISVVFFESMDAMLEMLEKQLHQLKGKQVEVLEQQHETAFYKNFI</sequence>
<evidence type="ECO:0000256" key="1">
    <source>
        <dbReference type="SAM" id="Coils"/>
    </source>
</evidence>
<gene>
    <name evidence="2" type="ORF">SAMN05216463_103170</name>
</gene>
<protein>
    <submittedName>
        <fullName evidence="2">Uncharacterized protein</fullName>
    </submittedName>
</protein>
<evidence type="ECO:0000313" key="3">
    <source>
        <dbReference type="Proteomes" id="UP000184130"/>
    </source>
</evidence>
<keyword evidence="1" id="KW-0175">Coiled coil</keyword>
<evidence type="ECO:0000313" key="2">
    <source>
        <dbReference type="EMBL" id="SHK43607.1"/>
    </source>
</evidence>
<name>A0A1M6SGB3_XYLRU</name>
<proteinExistence type="predicted"/>
<dbReference type="EMBL" id="FRBD01000003">
    <property type="protein sequence ID" value="SHK43607.1"/>
    <property type="molecule type" value="Genomic_DNA"/>
</dbReference>